<comment type="caution">
    <text evidence="1">The sequence shown here is derived from an EMBL/GenBank/DDBJ whole genome shotgun (WGS) entry which is preliminary data.</text>
</comment>
<dbReference type="OrthoDB" id="10592267at2759"/>
<protein>
    <submittedName>
        <fullName evidence="1">Beta-galactosidase</fullName>
    </submittedName>
</protein>
<accession>A0A5A7PIF0</accession>
<sequence>MSLGKIDVRSPAFLLPFLVAIIFIGADAEKMMWNKMEDIVFGNENATAQLLRLLFHDCFIQKTQRDSLSHEIQDQCGDEVIPTMVCIVITFLPIKPIKPRCGLKRGPAGRLVVRLSRLAMTMMHLLMNMVNTQIFQIGIRELPVKSISLNDSVNFHNSYMGHVFKSMSRLQSYNKEAASHEENSFTMVGLLEQINNTRDNTDYLWYTTE</sequence>
<dbReference type="PROSITE" id="PS00436">
    <property type="entry name" value="PEROXIDASE_2"/>
    <property type="match status" value="1"/>
</dbReference>
<evidence type="ECO:0000313" key="1">
    <source>
        <dbReference type="EMBL" id="GER32388.1"/>
    </source>
</evidence>
<gene>
    <name evidence="1" type="ORF">STAS_08448</name>
</gene>
<dbReference type="EMBL" id="BKCP01004594">
    <property type="protein sequence ID" value="GER32388.1"/>
    <property type="molecule type" value="Genomic_DNA"/>
</dbReference>
<organism evidence="1 2">
    <name type="scientific">Striga asiatica</name>
    <name type="common">Asiatic witchweed</name>
    <name type="synonym">Buchnera asiatica</name>
    <dbReference type="NCBI Taxonomy" id="4170"/>
    <lineage>
        <taxon>Eukaryota</taxon>
        <taxon>Viridiplantae</taxon>
        <taxon>Streptophyta</taxon>
        <taxon>Embryophyta</taxon>
        <taxon>Tracheophyta</taxon>
        <taxon>Spermatophyta</taxon>
        <taxon>Magnoliopsida</taxon>
        <taxon>eudicotyledons</taxon>
        <taxon>Gunneridae</taxon>
        <taxon>Pentapetalae</taxon>
        <taxon>asterids</taxon>
        <taxon>lamiids</taxon>
        <taxon>Lamiales</taxon>
        <taxon>Orobanchaceae</taxon>
        <taxon>Buchnereae</taxon>
        <taxon>Striga</taxon>
    </lineage>
</organism>
<evidence type="ECO:0000313" key="2">
    <source>
        <dbReference type="Proteomes" id="UP000325081"/>
    </source>
</evidence>
<dbReference type="InterPro" id="IPR019794">
    <property type="entry name" value="Peroxidases_AS"/>
</dbReference>
<dbReference type="AlphaFoldDB" id="A0A5A7PIF0"/>
<keyword evidence="2" id="KW-1185">Reference proteome</keyword>
<dbReference type="GO" id="GO:0004601">
    <property type="term" value="F:peroxidase activity"/>
    <property type="evidence" value="ECO:0007669"/>
    <property type="project" value="InterPro"/>
</dbReference>
<reference evidence="2" key="1">
    <citation type="journal article" date="2019" name="Curr. Biol.">
        <title>Genome Sequence of Striga asiatica Provides Insight into the Evolution of Plant Parasitism.</title>
        <authorList>
            <person name="Yoshida S."/>
            <person name="Kim S."/>
            <person name="Wafula E.K."/>
            <person name="Tanskanen J."/>
            <person name="Kim Y.M."/>
            <person name="Honaas L."/>
            <person name="Yang Z."/>
            <person name="Spallek T."/>
            <person name="Conn C.E."/>
            <person name="Ichihashi Y."/>
            <person name="Cheong K."/>
            <person name="Cui S."/>
            <person name="Der J.P."/>
            <person name="Gundlach H."/>
            <person name="Jiao Y."/>
            <person name="Hori C."/>
            <person name="Ishida J.K."/>
            <person name="Kasahara H."/>
            <person name="Kiba T."/>
            <person name="Kim M.S."/>
            <person name="Koo N."/>
            <person name="Laohavisit A."/>
            <person name="Lee Y.H."/>
            <person name="Lumba S."/>
            <person name="McCourt P."/>
            <person name="Mortimer J.C."/>
            <person name="Mutuku J.M."/>
            <person name="Nomura T."/>
            <person name="Sasaki-Sekimoto Y."/>
            <person name="Seto Y."/>
            <person name="Wang Y."/>
            <person name="Wakatake T."/>
            <person name="Sakakibara H."/>
            <person name="Demura T."/>
            <person name="Yamaguchi S."/>
            <person name="Yoneyama K."/>
            <person name="Manabe R.I."/>
            <person name="Nelson D.C."/>
            <person name="Schulman A.H."/>
            <person name="Timko M.P."/>
            <person name="dePamphilis C.W."/>
            <person name="Choi D."/>
            <person name="Shirasu K."/>
        </authorList>
    </citation>
    <scope>NUCLEOTIDE SEQUENCE [LARGE SCALE GENOMIC DNA]</scope>
    <source>
        <strain evidence="2">cv. UVA1</strain>
    </source>
</reference>
<proteinExistence type="predicted"/>
<dbReference type="Proteomes" id="UP000325081">
    <property type="component" value="Unassembled WGS sequence"/>
</dbReference>
<name>A0A5A7PIF0_STRAF</name>
<dbReference type="Gene3D" id="1.10.520.10">
    <property type="match status" value="1"/>
</dbReference>